<comment type="caution">
    <text evidence="2">The sequence shown here is derived from an EMBL/GenBank/DDBJ whole genome shotgun (WGS) entry which is preliminary data.</text>
</comment>
<accession>A0A0F9SBL8</accession>
<feature type="region of interest" description="Disordered" evidence="1">
    <location>
        <begin position="1"/>
        <end position="20"/>
    </location>
</feature>
<protein>
    <submittedName>
        <fullName evidence="2">Uncharacterized protein</fullName>
    </submittedName>
</protein>
<name>A0A0F9SBL8_9ZZZZ</name>
<reference evidence="2" key="1">
    <citation type="journal article" date="2015" name="Nature">
        <title>Complex archaea that bridge the gap between prokaryotes and eukaryotes.</title>
        <authorList>
            <person name="Spang A."/>
            <person name="Saw J.H."/>
            <person name="Jorgensen S.L."/>
            <person name="Zaremba-Niedzwiedzka K."/>
            <person name="Martijn J."/>
            <person name="Lind A.E."/>
            <person name="van Eijk R."/>
            <person name="Schleper C."/>
            <person name="Guy L."/>
            <person name="Ettema T.J."/>
        </authorList>
    </citation>
    <scope>NUCLEOTIDE SEQUENCE</scope>
</reference>
<gene>
    <name evidence="2" type="ORF">LCGC14_0491320</name>
</gene>
<feature type="non-terminal residue" evidence="2">
    <location>
        <position position="1"/>
    </location>
</feature>
<dbReference type="EMBL" id="LAZR01000554">
    <property type="protein sequence ID" value="KKN64444.1"/>
    <property type="molecule type" value="Genomic_DNA"/>
</dbReference>
<evidence type="ECO:0000313" key="2">
    <source>
        <dbReference type="EMBL" id="KKN64444.1"/>
    </source>
</evidence>
<sequence>LQRAAQTPAPALRGAGQATRAEKQGELANFLDRLQKSNARFNELILMQRDAAIRIAGVNPVEEPQPTDTPELVGITSEINAELIRYDELNQKLNQLTDRWLQL</sequence>
<proteinExistence type="predicted"/>
<evidence type="ECO:0000256" key="1">
    <source>
        <dbReference type="SAM" id="MobiDB-lite"/>
    </source>
</evidence>
<dbReference type="AlphaFoldDB" id="A0A0F9SBL8"/>
<organism evidence="2">
    <name type="scientific">marine sediment metagenome</name>
    <dbReference type="NCBI Taxonomy" id="412755"/>
    <lineage>
        <taxon>unclassified sequences</taxon>
        <taxon>metagenomes</taxon>
        <taxon>ecological metagenomes</taxon>
    </lineage>
</organism>